<feature type="transmembrane region" description="Helical" evidence="6">
    <location>
        <begin position="263"/>
        <end position="282"/>
    </location>
</feature>
<dbReference type="InterPro" id="IPR051685">
    <property type="entry name" value="Ycf3/AcsC/BcsC/TPR_MFPF"/>
</dbReference>
<evidence type="ECO:0000256" key="3">
    <source>
        <dbReference type="PROSITE-ProRule" id="PRU00339"/>
    </source>
</evidence>
<keyword evidence="1" id="KW-0677">Repeat</keyword>
<dbReference type="Pfam" id="PF13181">
    <property type="entry name" value="TPR_8"/>
    <property type="match status" value="1"/>
</dbReference>
<reference evidence="7 8" key="1">
    <citation type="submission" date="2024-04" db="EMBL/GenBank/DDBJ databases">
        <title>Human intestinal bacterial collection.</title>
        <authorList>
            <person name="Pauvert C."/>
            <person name="Hitch T.C.A."/>
            <person name="Clavel T."/>
        </authorList>
    </citation>
    <scope>NUCLEOTIDE SEQUENCE [LARGE SCALE GENOMIC DNA]</scope>
    <source>
        <strain evidence="7 8">CLA-AA-H141</strain>
    </source>
</reference>
<dbReference type="EMBL" id="JBBNFM010000004">
    <property type="protein sequence ID" value="MEQ2453951.1"/>
    <property type="molecule type" value="Genomic_DNA"/>
</dbReference>
<dbReference type="RefSeq" id="WP_021944478.1">
    <property type="nucleotide sequence ID" value="NZ_JBBNFM010000004.1"/>
</dbReference>
<comment type="caution">
    <text evidence="7">The sequence shown here is derived from an EMBL/GenBank/DDBJ whole genome shotgun (WGS) entry which is preliminary data.</text>
</comment>
<dbReference type="SUPFAM" id="SSF48452">
    <property type="entry name" value="TPR-like"/>
    <property type="match status" value="2"/>
</dbReference>
<evidence type="ECO:0000256" key="2">
    <source>
        <dbReference type="ARBA" id="ARBA00022803"/>
    </source>
</evidence>
<name>A0ABV1EJP6_9FIRM</name>
<dbReference type="Proteomes" id="UP001482186">
    <property type="component" value="Unassembled WGS sequence"/>
</dbReference>
<evidence type="ECO:0000256" key="4">
    <source>
        <dbReference type="SAM" id="Coils"/>
    </source>
</evidence>
<evidence type="ECO:0000313" key="8">
    <source>
        <dbReference type="Proteomes" id="UP001482186"/>
    </source>
</evidence>
<keyword evidence="6" id="KW-0812">Transmembrane</keyword>
<keyword evidence="4" id="KW-0175">Coiled coil</keyword>
<evidence type="ECO:0000256" key="1">
    <source>
        <dbReference type="ARBA" id="ARBA00022737"/>
    </source>
</evidence>
<keyword evidence="2 3" id="KW-0802">TPR repeat</keyword>
<dbReference type="Gene3D" id="1.25.40.10">
    <property type="entry name" value="Tetratricopeptide repeat domain"/>
    <property type="match status" value="2"/>
</dbReference>
<gene>
    <name evidence="7" type="ORF">AAAT04_07795</name>
</gene>
<feature type="repeat" description="TPR" evidence="3">
    <location>
        <begin position="161"/>
        <end position="194"/>
    </location>
</feature>
<keyword evidence="8" id="KW-1185">Reference proteome</keyword>
<dbReference type="InterPro" id="IPR019734">
    <property type="entry name" value="TPR_rpt"/>
</dbReference>
<dbReference type="SMART" id="SM00028">
    <property type="entry name" value="TPR"/>
    <property type="match status" value="6"/>
</dbReference>
<evidence type="ECO:0000313" key="7">
    <source>
        <dbReference type="EMBL" id="MEQ2453951.1"/>
    </source>
</evidence>
<dbReference type="InterPro" id="IPR011990">
    <property type="entry name" value="TPR-like_helical_dom_sf"/>
</dbReference>
<feature type="region of interest" description="Disordered" evidence="5">
    <location>
        <begin position="429"/>
        <end position="458"/>
    </location>
</feature>
<sequence length="458" mass="51755">MADVLNCKHCGGKILVTGYCSQCGLKSEFVNKALNTSKYYYNIGLDKARVRDMSGAEEALKTALKYDKLNIDARNLLGLVYYETGEVVLALSHWVISVNYFSGRNVAKRYIKEVKGNPHKLETTNNAARKYNQAVNYARQGSKDLAFIQLRKVLSDNPKFVNGYLLMALLLIDDNKYDKARKALKRVIKIDRTNPLAVRYFNEMGHTDEEIMSFRDYPDDDYDADLLFVEDQPRAYVESDNVDRNGRPTPVGRYKDINFYKYSLAYVLAGLVLGLAVMWFLVMPQHNKNADDESRNVKIAYSEEIANKNTKLSSLQDEVDSLTTKNKDLTKQVADYEEKSKADISDTDKVTMQLAMKYYNDTQYDKAMTEIDKVLETSPDYDVALYYKALCYLGTEDEDKAKEAFDTFIQKCPNSIYYTVAVALSGADTTSGKTDDGGSTTEGSSEGTTESDMDPTNE</sequence>
<dbReference type="Pfam" id="PF13174">
    <property type="entry name" value="TPR_6"/>
    <property type="match status" value="1"/>
</dbReference>
<dbReference type="PANTHER" id="PTHR44943">
    <property type="entry name" value="CELLULOSE SYNTHASE OPERON PROTEIN C"/>
    <property type="match status" value="1"/>
</dbReference>
<evidence type="ECO:0000256" key="5">
    <source>
        <dbReference type="SAM" id="MobiDB-lite"/>
    </source>
</evidence>
<feature type="compositionally biased region" description="Acidic residues" evidence="5">
    <location>
        <begin position="449"/>
        <end position="458"/>
    </location>
</feature>
<feature type="coiled-coil region" evidence="4">
    <location>
        <begin position="298"/>
        <end position="339"/>
    </location>
</feature>
<dbReference type="PROSITE" id="PS50005">
    <property type="entry name" value="TPR"/>
    <property type="match status" value="2"/>
</dbReference>
<feature type="compositionally biased region" description="Low complexity" evidence="5">
    <location>
        <begin position="429"/>
        <end position="448"/>
    </location>
</feature>
<protein>
    <submittedName>
        <fullName evidence="7">Tetratricopeptide repeat protein</fullName>
    </submittedName>
</protein>
<feature type="repeat" description="TPR" evidence="3">
    <location>
        <begin position="348"/>
        <end position="381"/>
    </location>
</feature>
<keyword evidence="6" id="KW-1133">Transmembrane helix</keyword>
<organism evidence="7 8">
    <name type="scientific">Coprococcus ammoniilyticus</name>
    <dbReference type="NCBI Taxonomy" id="2981785"/>
    <lineage>
        <taxon>Bacteria</taxon>
        <taxon>Bacillati</taxon>
        <taxon>Bacillota</taxon>
        <taxon>Clostridia</taxon>
        <taxon>Lachnospirales</taxon>
        <taxon>Lachnospiraceae</taxon>
        <taxon>Coprococcus</taxon>
    </lineage>
</organism>
<accession>A0ABV1EJP6</accession>
<dbReference type="PANTHER" id="PTHR44943:SF8">
    <property type="entry name" value="TPR REPEAT-CONTAINING PROTEIN MJ0263"/>
    <property type="match status" value="1"/>
</dbReference>
<dbReference type="Pfam" id="PF13432">
    <property type="entry name" value="TPR_16"/>
    <property type="match status" value="1"/>
</dbReference>
<keyword evidence="6" id="KW-0472">Membrane</keyword>
<proteinExistence type="predicted"/>
<evidence type="ECO:0000256" key="6">
    <source>
        <dbReference type="SAM" id="Phobius"/>
    </source>
</evidence>